<dbReference type="InterPro" id="IPR032090">
    <property type="entry name" value="RF3_C"/>
</dbReference>
<protein>
    <recommendedName>
        <fullName evidence="7 8">Peptide chain release factor 3</fullName>
        <shortName evidence="7">RF-3</shortName>
    </recommendedName>
</protein>
<dbReference type="AlphaFoldDB" id="D8PJ77"/>
<dbReference type="PROSITE" id="PS00301">
    <property type="entry name" value="G_TR_1"/>
    <property type="match status" value="1"/>
</dbReference>
<evidence type="ECO:0000256" key="6">
    <source>
        <dbReference type="ARBA" id="ARBA00023134"/>
    </source>
</evidence>
<keyword evidence="4 7" id="KW-0547">Nucleotide-binding</keyword>
<dbReference type="OrthoDB" id="9804431at2"/>
<evidence type="ECO:0000313" key="11">
    <source>
        <dbReference type="Proteomes" id="UP000001660"/>
    </source>
</evidence>
<dbReference type="PANTHER" id="PTHR43556:SF2">
    <property type="entry name" value="PEPTIDE CHAIN RELEASE FACTOR RF3"/>
    <property type="match status" value="1"/>
</dbReference>
<feature type="binding site" evidence="7">
    <location>
        <begin position="27"/>
        <end position="34"/>
    </location>
    <ligand>
        <name>GTP</name>
        <dbReference type="ChEBI" id="CHEBI:37565"/>
    </ligand>
</feature>
<comment type="subcellular location">
    <subcellularLocation>
        <location evidence="1 7">Cytoplasm</location>
    </subcellularLocation>
</comment>
<feature type="binding site" evidence="7">
    <location>
        <begin position="95"/>
        <end position="99"/>
    </location>
    <ligand>
        <name>GTP</name>
        <dbReference type="ChEBI" id="CHEBI:37565"/>
    </ligand>
</feature>
<evidence type="ECO:0000259" key="9">
    <source>
        <dbReference type="PROSITE" id="PS51722"/>
    </source>
</evidence>
<dbReference type="InterPro" id="IPR000795">
    <property type="entry name" value="T_Tr_GTP-bd_dom"/>
</dbReference>
<evidence type="ECO:0000256" key="4">
    <source>
        <dbReference type="ARBA" id="ARBA00022741"/>
    </source>
</evidence>
<sequence>MSLPVEKSAADELRREVLRRRTFAIISHPDAGKTTLTEKLLLYAGAVHLAGAVQARSTQRQAKSDWMELEQARGISITSTMLQFDYQGARVNLLDTPGHQDFSEDTYRTLMAVDSAVMVLDGAKGIEPQTKKLFAVCRKRGIPILTFINKMDQPGRHPFDLLDEIERTLGMTAVPFNWPIGEGSGFQGVYDFQHRQVLFFQRTAHNQRRAPMTVEAFPNPKLAETLGEAYGPLQEEIGLLTGAGTSFDRDRFLAGELTPVFFGSALTNFGVGPFLDAFTKLAPPPGPRQTAQGLIQPTDEAFSGFVFKIQANMDPQHRDRMAFLRICSGRFEKDMMVHHARLGRKIRMTRPHRLFGRDRETIDEAYPGDVVGLVNPGLFTIGDTLTSDPALTFDPIPHFPPECFGLLRTQDISKHKQFQKGLKQLEEEGVMQIFYSPDHVRREPVLAAVGELQFDVVMSRLENEYGVKTSVERLPHALARWIVGNPATILAVYWPSDTIRLVDQQGRGVMLFTTEHLLAYCIKSNPSIKFLLREEVEQATAQ</sequence>
<dbReference type="InterPro" id="IPR041732">
    <property type="entry name" value="RF3_GTP-bd"/>
</dbReference>
<dbReference type="SUPFAM" id="SSF50447">
    <property type="entry name" value="Translation proteins"/>
    <property type="match status" value="1"/>
</dbReference>
<dbReference type="Gene3D" id="3.30.70.3280">
    <property type="entry name" value="Peptide chain release factor 3, domain III"/>
    <property type="match status" value="1"/>
</dbReference>
<dbReference type="NCBIfam" id="TIGR00231">
    <property type="entry name" value="small_GTP"/>
    <property type="match status" value="1"/>
</dbReference>
<dbReference type="GO" id="GO:0016149">
    <property type="term" value="F:translation release factor activity, codon specific"/>
    <property type="evidence" value="ECO:0007669"/>
    <property type="project" value="UniProtKB-UniRule"/>
</dbReference>
<dbReference type="InterPro" id="IPR004548">
    <property type="entry name" value="PrfC"/>
</dbReference>
<dbReference type="PROSITE" id="PS51722">
    <property type="entry name" value="G_TR_2"/>
    <property type="match status" value="1"/>
</dbReference>
<gene>
    <name evidence="7 10" type="primary">prfC</name>
    <name evidence="10" type="ORF">NIDE3635</name>
</gene>
<dbReference type="InterPro" id="IPR053905">
    <property type="entry name" value="EF-G-like_DII"/>
</dbReference>
<dbReference type="HOGENOM" id="CLU_002794_2_1_0"/>
<feature type="domain" description="Tr-type G" evidence="9">
    <location>
        <begin position="18"/>
        <end position="286"/>
    </location>
</feature>
<evidence type="ECO:0000256" key="7">
    <source>
        <dbReference type="HAMAP-Rule" id="MF_00072"/>
    </source>
</evidence>
<comment type="similarity">
    <text evidence="2 7">Belongs to the TRAFAC class translation factor GTPase superfamily. Classic translation factor GTPase family. PrfC subfamily.</text>
</comment>
<dbReference type="PRINTS" id="PR00315">
    <property type="entry name" value="ELONGATNFCT"/>
</dbReference>
<dbReference type="Proteomes" id="UP000001660">
    <property type="component" value="Chromosome"/>
</dbReference>
<dbReference type="Gene3D" id="3.40.50.300">
    <property type="entry name" value="P-loop containing nucleotide triphosphate hydrolases"/>
    <property type="match status" value="2"/>
</dbReference>
<dbReference type="Pfam" id="PF22042">
    <property type="entry name" value="EF-G_D2"/>
    <property type="match status" value="1"/>
</dbReference>
<dbReference type="InterPro" id="IPR038467">
    <property type="entry name" value="RF3_dom_3_sf"/>
</dbReference>
<dbReference type="SUPFAM" id="SSF52540">
    <property type="entry name" value="P-loop containing nucleoside triphosphate hydrolases"/>
    <property type="match status" value="1"/>
</dbReference>
<dbReference type="GO" id="GO:0006449">
    <property type="term" value="P:regulation of translational termination"/>
    <property type="evidence" value="ECO:0007669"/>
    <property type="project" value="UniProtKB-UniRule"/>
</dbReference>
<evidence type="ECO:0000256" key="3">
    <source>
        <dbReference type="ARBA" id="ARBA00022490"/>
    </source>
</evidence>
<evidence type="ECO:0000313" key="10">
    <source>
        <dbReference type="EMBL" id="CBK43314.1"/>
    </source>
</evidence>
<dbReference type="STRING" id="330214.NIDE3635"/>
<dbReference type="PANTHER" id="PTHR43556">
    <property type="entry name" value="PEPTIDE CHAIN RELEASE FACTOR RF3"/>
    <property type="match status" value="1"/>
</dbReference>
<comment type="function">
    <text evidence="7">Increases the formation of ribosomal termination complexes and stimulates activities of RF-1 and RF-2. It binds guanine nucleotides and has strong preference for UGA stop codons. It may interact directly with the ribosome. The stimulation of RF-1 and RF-2 is significantly reduced by GTP and GDP, but not by GMP.</text>
</comment>
<dbReference type="FunFam" id="3.40.50.300:FF:000542">
    <property type="entry name" value="Peptide chain release factor 3"/>
    <property type="match status" value="1"/>
</dbReference>
<dbReference type="Pfam" id="PF16658">
    <property type="entry name" value="RF3_C"/>
    <property type="match status" value="1"/>
</dbReference>
<accession>D8PJ77</accession>
<dbReference type="InterPro" id="IPR031157">
    <property type="entry name" value="G_TR_CS"/>
</dbReference>
<proteinExistence type="inferred from homology"/>
<dbReference type="NCBIfam" id="NF001964">
    <property type="entry name" value="PRK00741.1"/>
    <property type="match status" value="1"/>
</dbReference>
<dbReference type="CDD" id="cd03689">
    <property type="entry name" value="RF3_II"/>
    <property type="match status" value="1"/>
</dbReference>
<dbReference type="InterPro" id="IPR027417">
    <property type="entry name" value="P-loop_NTPase"/>
</dbReference>
<dbReference type="InterPro" id="IPR005225">
    <property type="entry name" value="Small_GTP-bd"/>
</dbReference>
<organism evidence="10 11">
    <name type="scientific">Nitrospira defluvii</name>
    <dbReference type="NCBI Taxonomy" id="330214"/>
    <lineage>
        <taxon>Bacteria</taxon>
        <taxon>Pseudomonadati</taxon>
        <taxon>Nitrospirota</taxon>
        <taxon>Nitrospiria</taxon>
        <taxon>Nitrospirales</taxon>
        <taxon>Nitrospiraceae</taxon>
        <taxon>Nitrospira</taxon>
    </lineage>
</organism>
<feature type="binding site" evidence="7">
    <location>
        <begin position="149"/>
        <end position="152"/>
    </location>
    <ligand>
        <name>GTP</name>
        <dbReference type="ChEBI" id="CHEBI:37565"/>
    </ligand>
</feature>
<dbReference type="eggNOG" id="COG4108">
    <property type="taxonomic scope" value="Bacteria"/>
</dbReference>
<keyword evidence="6 7" id="KW-0342">GTP-binding</keyword>
<dbReference type="HAMAP" id="MF_00072">
    <property type="entry name" value="Rel_fac_3"/>
    <property type="match status" value="1"/>
</dbReference>
<evidence type="ECO:0000256" key="5">
    <source>
        <dbReference type="ARBA" id="ARBA00022917"/>
    </source>
</evidence>
<keyword evidence="5 7" id="KW-0648">Protein biosynthesis</keyword>
<dbReference type="Pfam" id="PF00009">
    <property type="entry name" value="GTP_EFTU"/>
    <property type="match status" value="1"/>
</dbReference>
<reference evidence="10 11" key="1">
    <citation type="journal article" date="2010" name="Proc. Natl. Acad. Sci. U.S.A.">
        <title>A Nitrospira metagenome illuminates the physiology and evolution of globally important nitrite-oxidizing bacteria.</title>
        <authorList>
            <person name="Lucker S."/>
            <person name="Wagner M."/>
            <person name="Maixner F."/>
            <person name="Pelletier E."/>
            <person name="Koch H."/>
            <person name="Vacherie B."/>
            <person name="Rattei T."/>
            <person name="Sinninghe Damste J."/>
            <person name="Spieck E."/>
            <person name="Le Paslier D."/>
            <person name="Daims H."/>
        </authorList>
    </citation>
    <scope>NUCLEOTIDE SEQUENCE [LARGE SCALE GENOMIC DNA]</scope>
</reference>
<keyword evidence="3 7" id="KW-0963">Cytoplasm</keyword>
<evidence type="ECO:0000256" key="8">
    <source>
        <dbReference type="NCBIfam" id="TIGR00503"/>
    </source>
</evidence>
<dbReference type="EMBL" id="FP929003">
    <property type="protein sequence ID" value="CBK43314.1"/>
    <property type="molecule type" value="Genomic_DNA"/>
</dbReference>
<evidence type="ECO:0000256" key="1">
    <source>
        <dbReference type="ARBA" id="ARBA00004496"/>
    </source>
</evidence>
<dbReference type="NCBIfam" id="TIGR00503">
    <property type="entry name" value="prfC"/>
    <property type="match status" value="1"/>
</dbReference>
<dbReference type="KEGG" id="nde:NIDE3635"/>
<name>D8PJ77_9BACT</name>
<dbReference type="InterPro" id="IPR035647">
    <property type="entry name" value="EFG_III/V"/>
</dbReference>
<dbReference type="GO" id="GO:0003924">
    <property type="term" value="F:GTPase activity"/>
    <property type="evidence" value="ECO:0007669"/>
    <property type="project" value="InterPro"/>
</dbReference>
<dbReference type="InterPro" id="IPR009000">
    <property type="entry name" value="Transl_B-barrel_sf"/>
</dbReference>
<evidence type="ECO:0000256" key="2">
    <source>
        <dbReference type="ARBA" id="ARBA00009978"/>
    </source>
</evidence>
<keyword evidence="11" id="KW-1185">Reference proteome</keyword>
<dbReference type="GO" id="GO:0005829">
    <property type="term" value="C:cytosol"/>
    <property type="evidence" value="ECO:0007669"/>
    <property type="project" value="TreeGrafter"/>
</dbReference>
<dbReference type="SUPFAM" id="SSF54980">
    <property type="entry name" value="EF-G C-terminal domain-like"/>
    <property type="match status" value="1"/>
</dbReference>
<dbReference type="CDD" id="cd04169">
    <property type="entry name" value="RF3"/>
    <property type="match status" value="1"/>
</dbReference>
<dbReference type="GO" id="GO:0016150">
    <property type="term" value="F:translation release factor activity, codon nonspecific"/>
    <property type="evidence" value="ECO:0007669"/>
    <property type="project" value="TreeGrafter"/>
</dbReference>
<dbReference type="GO" id="GO:0005525">
    <property type="term" value="F:GTP binding"/>
    <property type="evidence" value="ECO:0007669"/>
    <property type="project" value="UniProtKB-UniRule"/>
</dbReference>